<feature type="signal peptide" evidence="2">
    <location>
        <begin position="1"/>
        <end position="43"/>
    </location>
</feature>
<feature type="compositionally biased region" description="Polar residues" evidence="1">
    <location>
        <begin position="1"/>
        <end position="14"/>
    </location>
</feature>
<gene>
    <name evidence="3" type="ORF">C7416_106160</name>
</gene>
<name>A0A2W7PMA9_9BURK</name>
<dbReference type="AlphaFoldDB" id="A0A2W7PMA9"/>
<reference evidence="3" key="1">
    <citation type="submission" date="2018-06" db="EMBL/GenBank/DDBJ databases">
        <title>Genomic Encyclopedia of Type Strains, Phase IV (KMG-V): Genome sequencing to study the core and pangenomes of soil and plant-associated prokaryotes.</title>
        <authorList>
            <person name="Whitman W."/>
        </authorList>
    </citation>
    <scope>NUCLEOTIDE SEQUENCE [LARGE SCALE GENOMIC DNA]</scope>
    <source>
        <strain evidence="3">MLR2-44</strain>
    </source>
</reference>
<comment type="caution">
    <text evidence="3">The sequence shown here is derived from an EMBL/GenBank/DDBJ whole genome shotgun (WGS) entry which is preliminary data.</text>
</comment>
<evidence type="ECO:0000313" key="4">
    <source>
        <dbReference type="Proteomes" id="UP000249638"/>
    </source>
</evidence>
<evidence type="ECO:0000256" key="2">
    <source>
        <dbReference type="SAM" id="SignalP"/>
    </source>
</evidence>
<sequence length="124" mass="12907">MNTRSPCQNGQAASRPSAIRHRSRQAMALLRVLGLCLNSVACAQSEAPQAAAAPAVQAVTPERKFAPGYLEAAATGYDNGLAWQEPEGIAPLRPPREARSVPAAAMTGAVPVAMPAAVRPQPVR</sequence>
<feature type="chain" id="PRO_5015943162" evidence="2">
    <location>
        <begin position="44"/>
        <end position="124"/>
    </location>
</feature>
<feature type="region of interest" description="Disordered" evidence="1">
    <location>
        <begin position="1"/>
        <end position="20"/>
    </location>
</feature>
<dbReference type="EMBL" id="QKZN01000006">
    <property type="protein sequence ID" value="PZX26871.1"/>
    <property type="molecule type" value="Genomic_DNA"/>
</dbReference>
<accession>A0A2W7PMA9</accession>
<proteinExistence type="predicted"/>
<keyword evidence="4" id="KW-1185">Reference proteome</keyword>
<organism evidence="3 4">
    <name type="scientific">Cupriavidus phytorum</name>
    <dbReference type="NCBI Taxonomy" id="3024399"/>
    <lineage>
        <taxon>Bacteria</taxon>
        <taxon>Pseudomonadati</taxon>
        <taxon>Pseudomonadota</taxon>
        <taxon>Betaproteobacteria</taxon>
        <taxon>Burkholderiales</taxon>
        <taxon>Burkholderiaceae</taxon>
        <taxon>Cupriavidus</taxon>
    </lineage>
</organism>
<evidence type="ECO:0000313" key="3">
    <source>
        <dbReference type="EMBL" id="PZX26871.1"/>
    </source>
</evidence>
<evidence type="ECO:0000256" key="1">
    <source>
        <dbReference type="SAM" id="MobiDB-lite"/>
    </source>
</evidence>
<dbReference type="Proteomes" id="UP000249638">
    <property type="component" value="Unassembled WGS sequence"/>
</dbReference>
<keyword evidence="2" id="KW-0732">Signal</keyword>
<protein>
    <submittedName>
        <fullName evidence="3">Uncharacterized protein</fullName>
    </submittedName>
</protein>